<organism evidence="1 2">
    <name type="scientific">Aequorivita antarctica</name>
    <dbReference type="NCBI Taxonomy" id="153266"/>
    <lineage>
        <taxon>Bacteria</taxon>
        <taxon>Pseudomonadati</taxon>
        <taxon>Bacteroidota</taxon>
        <taxon>Flavobacteriia</taxon>
        <taxon>Flavobacteriales</taxon>
        <taxon>Flavobacteriaceae</taxon>
        <taxon>Aequorivita</taxon>
    </lineage>
</organism>
<dbReference type="Gene3D" id="2.130.10.30">
    <property type="entry name" value="Regulator of chromosome condensation 1/beta-lactamase-inhibitor protein II"/>
    <property type="match status" value="1"/>
</dbReference>
<accession>A0A5C6Z2H2</accession>
<dbReference type="InterPro" id="IPR000408">
    <property type="entry name" value="Reg_chr_condens"/>
</dbReference>
<evidence type="ECO:0000313" key="2">
    <source>
        <dbReference type="Proteomes" id="UP000321497"/>
    </source>
</evidence>
<gene>
    <name evidence="1" type="ORF">ESU54_03450</name>
</gene>
<dbReference type="OrthoDB" id="1081439at2"/>
<keyword evidence="2" id="KW-1185">Reference proteome</keyword>
<reference evidence="1 2" key="1">
    <citation type="submission" date="2019-08" db="EMBL/GenBank/DDBJ databases">
        <title>Genome of Aequorivita antarctica SW49 (type strain).</title>
        <authorList>
            <person name="Bowman J.P."/>
        </authorList>
    </citation>
    <scope>NUCLEOTIDE SEQUENCE [LARGE SCALE GENOMIC DNA]</scope>
    <source>
        <strain evidence="1 2">SW49</strain>
    </source>
</reference>
<dbReference type="Proteomes" id="UP000321497">
    <property type="component" value="Unassembled WGS sequence"/>
</dbReference>
<evidence type="ECO:0000313" key="1">
    <source>
        <dbReference type="EMBL" id="TXD74321.1"/>
    </source>
</evidence>
<dbReference type="PROSITE" id="PS50012">
    <property type="entry name" value="RCC1_3"/>
    <property type="match status" value="1"/>
</dbReference>
<comment type="caution">
    <text evidence="1">The sequence shown here is derived from an EMBL/GenBank/DDBJ whole genome shotgun (WGS) entry which is preliminary data.</text>
</comment>
<sequence>MRETLTNQKFQAFIRKLLLLLILFYSGNQSIAQCWEKIEKRAWHAFAIQEDGKLLSWGLNQQGQLGIGTTIDRLEPIQINCALGEQKILK</sequence>
<dbReference type="EMBL" id="VORT01000002">
    <property type="protein sequence ID" value="TXD74321.1"/>
    <property type="molecule type" value="Genomic_DNA"/>
</dbReference>
<dbReference type="RefSeq" id="WP_111843750.1">
    <property type="nucleotide sequence ID" value="NZ_UEGI01000003.1"/>
</dbReference>
<dbReference type="SUPFAM" id="SSF50985">
    <property type="entry name" value="RCC1/BLIP-II"/>
    <property type="match status" value="1"/>
</dbReference>
<protein>
    <submittedName>
        <fullName evidence="1">Uncharacterized protein</fullName>
    </submittedName>
</protein>
<dbReference type="InterPro" id="IPR009091">
    <property type="entry name" value="RCC1/BLIP-II"/>
</dbReference>
<proteinExistence type="predicted"/>
<dbReference type="Pfam" id="PF00415">
    <property type="entry name" value="RCC1"/>
    <property type="match status" value="1"/>
</dbReference>
<dbReference type="AlphaFoldDB" id="A0A5C6Z2H2"/>
<name>A0A5C6Z2H2_9FLAO</name>